<feature type="transmembrane region" description="Helical" evidence="1">
    <location>
        <begin position="148"/>
        <end position="165"/>
    </location>
</feature>
<feature type="transmembrane region" description="Helical" evidence="1">
    <location>
        <begin position="74"/>
        <end position="92"/>
    </location>
</feature>
<keyword evidence="1" id="KW-0472">Membrane</keyword>
<dbReference type="Pfam" id="PF06197">
    <property type="entry name" value="DUF998"/>
    <property type="match status" value="1"/>
</dbReference>
<keyword evidence="3" id="KW-1185">Reference proteome</keyword>
<comment type="caution">
    <text evidence="2">The sequence shown here is derived from an EMBL/GenBank/DDBJ whole genome shotgun (WGS) entry which is preliminary data.</text>
</comment>
<evidence type="ECO:0000256" key="1">
    <source>
        <dbReference type="SAM" id="Phobius"/>
    </source>
</evidence>
<sequence length="202" mass="20589">MAAVLWAGAAAAVLFVAVFSIDGWTRPGYRPLRHPVSALALGPRGRVQAANFLCCGLLVTGAAAGVLGVGGGPMLAAAIAVFGLALAVSGVFPMDPMRGYPPGAPEGTPPRFSTHHQVHDAAGAAVFLALPAAAFAAAVVLPGAVVSWYSALTGAAVLALLLLFSRAWELDRPLTGLIQRAMIVVGWTWLALMLALFAVRAG</sequence>
<dbReference type="Proteomes" id="UP001499993">
    <property type="component" value="Unassembled WGS sequence"/>
</dbReference>
<keyword evidence="1" id="KW-1133">Transmembrane helix</keyword>
<dbReference type="InterPro" id="IPR009339">
    <property type="entry name" value="DUF998"/>
</dbReference>
<feature type="transmembrane region" description="Helical" evidence="1">
    <location>
        <begin position="49"/>
        <end position="67"/>
    </location>
</feature>
<evidence type="ECO:0000313" key="2">
    <source>
        <dbReference type="EMBL" id="GAA4946183.1"/>
    </source>
</evidence>
<name>A0ABP9GP26_9ACTN</name>
<keyword evidence="1" id="KW-0812">Transmembrane</keyword>
<proteinExistence type="predicted"/>
<feature type="transmembrane region" description="Helical" evidence="1">
    <location>
        <begin position="121"/>
        <end position="141"/>
    </location>
</feature>
<protein>
    <submittedName>
        <fullName evidence="2">DUF998 domain-containing protein</fullName>
    </submittedName>
</protein>
<dbReference type="EMBL" id="BAABIK010000017">
    <property type="protein sequence ID" value="GAA4946183.1"/>
    <property type="molecule type" value="Genomic_DNA"/>
</dbReference>
<evidence type="ECO:0000313" key="3">
    <source>
        <dbReference type="Proteomes" id="UP001499993"/>
    </source>
</evidence>
<organism evidence="2 3">
    <name type="scientific">Streptomonospora halophila</name>
    <dbReference type="NCBI Taxonomy" id="427369"/>
    <lineage>
        <taxon>Bacteria</taxon>
        <taxon>Bacillati</taxon>
        <taxon>Actinomycetota</taxon>
        <taxon>Actinomycetes</taxon>
        <taxon>Streptosporangiales</taxon>
        <taxon>Nocardiopsidaceae</taxon>
        <taxon>Streptomonospora</taxon>
    </lineage>
</organism>
<dbReference type="RefSeq" id="WP_345557184.1">
    <property type="nucleotide sequence ID" value="NZ_BAABIK010000017.1"/>
</dbReference>
<feature type="transmembrane region" description="Helical" evidence="1">
    <location>
        <begin position="177"/>
        <end position="199"/>
    </location>
</feature>
<accession>A0ABP9GP26</accession>
<gene>
    <name evidence="2" type="ORF">GCM10023224_31940</name>
</gene>
<reference evidence="3" key="1">
    <citation type="journal article" date="2019" name="Int. J. Syst. Evol. Microbiol.">
        <title>The Global Catalogue of Microorganisms (GCM) 10K type strain sequencing project: providing services to taxonomists for standard genome sequencing and annotation.</title>
        <authorList>
            <consortium name="The Broad Institute Genomics Platform"/>
            <consortium name="The Broad Institute Genome Sequencing Center for Infectious Disease"/>
            <person name="Wu L."/>
            <person name="Ma J."/>
        </authorList>
    </citation>
    <scope>NUCLEOTIDE SEQUENCE [LARGE SCALE GENOMIC DNA]</scope>
    <source>
        <strain evidence="3">JCM 18123</strain>
    </source>
</reference>